<evidence type="ECO:0000313" key="2">
    <source>
        <dbReference type="Proteomes" id="UP000250416"/>
    </source>
</evidence>
<dbReference type="EMBL" id="UARD01000037">
    <property type="protein sequence ID" value="SQA56778.1"/>
    <property type="molecule type" value="Genomic_DNA"/>
</dbReference>
<evidence type="ECO:0000313" key="1">
    <source>
        <dbReference type="EMBL" id="SQA56778.1"/>
    </source>
</evidence>
<proteinExistence type="predicted"/>
<protein>
    <submittedName>
        <fullName evidence="1">Uncharacterized protein</fullName>
    </submittedName>
</protein>
<sequence length="53" mass="5935">MADEVSHQVFMTHDGKRAGWERIRREARRCVSVVTNGELPGAAFRVPGIRGRA</sequence>
<gene>
    <name evidence="1" type="ORF">NCTC10661_05688</name>
</gene>
<name>A0AAE8NJC2_BURCE</name>
<comment type="caution">
    <text evidence="1">The sequence shown here is derived from an EMBL/GenBank/DDBJ whole genome shotgun (WGS) entry which is preliminary data.</text>
</comment>
<reference evidence="1 2" key="1">
    <citation type="submission" date="2018-06" db="EMBL/GenBank/DDBJ databases">
        <authorList>
            <consortium name="Pathogen Informatics"/>
            <person name="Doyle S."/>
        </authorList>
    </citation>
    <scope>NUCLEOTIDE SEQUENCE [LARGE SCALE GENOMIC DNA]</scope>
    <source>
        <strain evidence="1 2">NCTC10661</strain>
    </source>
</reference>
<dbReference type="AlphaFoldDB" id="A0AAE8NJC2"/>
<accession>A0AAE8NJC2</accession>
<organism evidence="1 2">
    <name type="scientific">Burkholderia cepacia</name>
    <name type="common">Pseudomonas cepacia</name>
    <dbReference type="NCBI Taxonomy" id="292"/>
    <lineage>
        <taxon>Bacteria</taxon>
        <taxon>Pseudomonadati</taxon>
        <taxon>Pseudomonadota</taxon>
        <taxon>Betaproteobacteria</taxon>
        <taxon>Burkholderiales</taxon>
        <taxon>Burkholderiaceae</taxon>
        <taxon>Burkholderia</taxon>
        <taxon>Burkholderia cepacia complex</taxon>
    </lineage>
</organism>
<dbReference type="Proteomes" id="UP000250416">
    <property type="component" value="Unassembled WGS sequence"/>
</dbReference>